<evidence type="ECO:0000313" key="2">
    <source>
        <dbReference type="Proteomes" id="UP001156873"/>
    </source>
</evidence>
<keyword evidence="2" id="KW-1185">Reference proteome</keyword>
<dbReference type="Proteomes" id="UP001156873">
    <property type="component" value="Unassembled WGS sequence"/>
</dbReference>
<gene>
    <name evidence="1" type="ORF">QFW81_06190</name>
</gene>
<dbReference type="EMBL" id="JARXRO010000014">
    <property type="protein sequence ID" value="MDH5833516.1"/>
    <property type="molecule type" value="Genomic_DNA"/>
</dbReference>
<comment type="caution">
    <text evidence="1">The sequence shown here is derived from an EMBL/GenBank/DDBJ whole genome shotgun (WGS) entry which is preliminary data.</text>
</comment>
<name>A0ABT6JS53_9GAMM</name>
<organism evidence="1 2">
    <name type="scientific">Luteimonas kalidii</name>
    <dbReference type="NCBI Taxonomy" id="3042025"/>
    <lineage>
        <taxon>Bacteria</taxon>
        <taxon>Pseudomonadati</taxon>
        <taxon>Pseudomonadota</taxon>
        <taxon>Gammaproteobacteria</taxon>
        <taxon>Lysobacterales</taxon>
        <taxon>Lysobacteraceae</taxon>
        <taxon>Luteimonas</taxon>
    </lineage>
</organism>
<evidence type="ECO:0000313" key="1">
    <source>
        <dbReference type="EMBL" id="MDH5833516.1"/>
    </source>
</evidence>
<protein>
    <submittedName>
        <fullName evidence="1">Uncharacterized protein</fullName>
    </submittedName>
</protein>
<reference evidence="1 2" key="1">
    <citation type="submission" date="2023-04" db="EMBL/GenBank/DDBJ databases">
        <title>Luteimonas sp. M1R5S59.</title>
        <authorList>
            <person name="Sun J.-Q."/>
        </authorList>
    </citation>
    <scope>NUCLEOTIDE SEQUENCE [LARGE SCALE GENOMIC DNA]</scope>
    <source>
        <strain evidence="1 2">M1R5S59</strain>
    </source>
</reference>
<proteinExistence type="predicted"/>
<accession>A0ABT6JS53</accession>
<sequence>MGLAIIAGALGLAFSNIDKLSRFKGAGFEAEMKMVEAIIENQTEPSSEQREQARRADAITDIESRVLKSLQKPGYTWRYAKTVAGEVSSPLREIESTLSSLMSRGLAKRAAGSNGEIWAATAVGKSVQEQHELKAR</sequence>
<dbReference type="RefSeq" id="WP_280577790.1">
    <property type="nucleotide sequence ID" value="NZ_JARXRO010000014.1"/>
</dbReference>